<accession>A0AAV6S6B6</accession>
<protein>
    <submittedName>
        <fullName evidence="2">Uncharacterized protein</fullName>
    </submittedName>
</protein>
<comment type="caution">
    <text evidence="2">The sequence shown here is derived from an EMBL/GenBank/DDBJ whole genome shotgun (WGS) entry which is preliminary data.</text>
</comment>
<dbReference type="AlphaFoldDB" id="A0AAV6S6B6"/>
<feature type="region of interest" description="Disordered" evidence="1">
    <location>
        <begin position="1"/>
        <end position="44"/>
    </location>
</feature>
<feature type="compositionally biased region" description="Basic and acidic residues" evidence="1">
    <location>
        <begin position="1"/>
        <end position="26"/>
    </location>
</feature>
<organism evidence="2 3">
    <name type="scientific">Solea senegalensis</name>
    <name type="common">Senegalese sole</name>
    <dbReference type="NCBI Taxonomy" id="28829"/>
    <lineage>
        <taxon>Eukaryota</taxon>
        <taxon>Metazoa</taxon>
        <taxon>Chordata</taxon>
        <taxon>Craniata</taxon>
        <taxon>Vertebrata</taxon>
        <taxon>Euteleostomi</taxon>
        <taxon>Actinopterygii</taxon>
        <taxon>Neopterygii</taxon>
        <taxon>Teleostei</taxon>
        <taxon>Neoteleostei</taxon>
        <taxon>Acanthomorphata</taxon>
        <taxon>Carangaria</taxon>
        <taxon>Pleuronectiformes</taxon>
        <taxon>Pleuronectoidei</taxon>
        <taxon>Soleidae</taxon>
        <taxon>Solea</taxon>
    </lineage>
</organism>
<sequence>MNHKKEINRCSRKSEKTTNSVSDHEASASSSTQTQPSPPAGGKGQALGWLIVRAIMSPPNAAQSSLPQFPPLTRLVFLICITESVRRGTAAIQP</sequence>
<evidence type="ECO:0000313" key="3">
    <source>
        <dbReference type="Proteomes" id="UP000693946"/>
    </source>
</evidence>
<dbReference type="Proteomes" id="UP000693946">
    <property type="component" value="Linkage Group LG15"/>
</dbReference>
<gene>
    <name evidence="2" type="ORF">JOB18_022871</name>
</gene>
<reference evidence="2 3" key="1">
    <citation type="journal article" date="2021" name="Sci. Rep.">
        <title>Chromosome anchoring in Senegalese sole (Solea senegalensis) reveals sex-associated markers and genome rearrangements in flatfish.</title>
        <authorList>
            <person name="Guerrero-Cozar I."/>
            <person name="Gomez-Garrido J."/>
            <person name="Berbel C."/>
            <person name="Martinez-Blanch J.F."/>
            <person name="Alioto T."/>
            <person name="Claros M.G."/>
            <person name="Gagnaire P.A."/>
            <person name="Manchado M."/>
        </authorList>
    </citation>
    <scope>NUCLEOTIDE SEQUENCE [LARGE SCALE GENOMIC DNA]</scope>
    <source>
        <strain evidence="2">Sse05_10M</strain>
    </source>
</reference>
<dbReference type="EMBL" id="JAGKHQ010000007">
    <property type="protein sequence ID" value="KAG7512202.1"/>
    <property type="molecule type" value="Genomic_DNA"/>
</dbReference>
<evidence type="ECO:0000313" key="2">
    <source>
        <dbReference type="EMBL" id="KAG7512202.1"/>
    </source>
</evidence>
<proteinExistence type="predicted"/>
<name>A0AAV6S6B6_SOLSE</name>
<keyword evidence="3" id="KW-1185">Reference proteome</keyword>
<evidence type="ECO:0000256" key="1">
    <source>
        <dbReference type="SAM" id="MobiDB-lite"/>
    </source>
</evidence>